<name>A0A2P4X3S6_9STRA</name>
<dbReference type="OrthoDB" id="128404at2759"/>
<dbReference type="EMBL" id="NCKW01016918">
    <property type="protein sequence ID" value="POM60202.1"/>
    <property type="molecule type" value="Genomic_DNA"/>
</dbReference>
<dbReference type="AlphaFoldDB" id="A0A2P4X3S6"/>
<feature type="compositionally biased region" description="Basic and acidic residues" evidence="1">
    <location>
        <begin position="87"/>
        <end position="98"/>
    </location>
</feature>
<protein>
    <submittedName>
        <fullName evidence="2">Uncharacterized protein</fullName>
    </submittedName>
</protein>
<evidence type="ECO:0000313" key="3">
    <source>
        <dbReference type="Proteomes" id="UP000237271"/>
    </source>
</evidence>
<evidence type="ECO:0000313" key="2">
    <source>
        <dbReference type="EMBL" id="POM60202.1"/>
    </source>
</evidence>
<organism evidence="2 3">
    <name type="scientific">Phytophthora palmivora</name>
    <dbReference type="NCBI Taxonomy" id="4796"/>
    <lineage>
        <taxon>Eukaryota</taxon>
        <taxon>Sar</taxon>
        <taxon>Stramenopiles</taxon>
        <taxon>Oomycota</taxon>
        <taxon>Peronosporomycetes</taxon>
        <taxon>Peronosporales</taxon>
        <taxon>Peronosporaceae</taxon>
        <taxon>Phytophthora</taxon>
    </lineage>
</organism>
<feature type="region of interest" description="Disordered" evidence="1">
    <location>
        <begin position="1"/>
        <end position="98"/>
    </location>
</feature>
<comment type="caution">
    <text evidence="2">The sequence shown here is derived from an EMBL/GenBank/DDBJ whole genome shotgun (WGS) entry which is preliminary data.</text>
</comment>
<evidence type="ECO:0000256" key="1">
    <source>
        <dbReference type="SAM" id="MobiDB-lite"/>
    </source>
</evidence>
<accession>A0A2P4X3S6</accession>
<reference evidence="2 3" key="1">
    <citation type="journal article" date="2017" name="Genome Biol. Evol.">
        <title>Phytophthora megakarya and P. palmivora, closely related causal agents of cacao black pod rot, underwent increases in genome sizes and gene numbers by different mechanisms.</title>
        <authorList>
            <person name="Ali S.S."/>
            <person name="Shao J."/>
            <person name="Lary D.J."/>
            <person name="Kronmiller B."/>
            <person name="Shen D."/>
            <person name="Strem M.D."/>
            <person name="Amoako-Attah I."/>
            <person name="Akrofi A.Y."/>
            <person name="Begoude B.A."/>
            <person name="Ten Hoopen G.M."/>
            <person name="Coulibaly K."/>
            <person name="Kebe B.I."/>
            <person name="Melnick R.L."/>
            <person name="Guiltinan M.J."/>
            <person name="Tyler B.M."/>
            <person name="Meinhardt L.W."/>
            <person name="Bailey B.A."/>
        </authorList>
    </citation>
    <scope>NUCLEOTIDE SEQUENCE [LARGE SCALE GENOMIC DNA]</scope>
    <source>
        <strain evidence="3">sbr112.9</strain>
    </source>
</reference>
<gene>
    <name evidence="2" type="ORF">PHPALM_30968</name>
</gene>
<feature type="compositionally biased region" description="Basic and acidic residues" evidence="1">
    <location>
        <begin position="12"/>
        <end position="27"/>
    </location>
</feature>
<dbReference type="Proteomes" id="UP000237271">
    <property type="component" value="Unassembled WGS sequence"/>
</dbReference>
<sequence length="566" mass="62515">MVRVPGSLGDSGCHRESHEEAHADLRSGKPASFEIGSPMTPLNQDRSADRQSFGRSSTDGAEEGPATDLEEKSLPPPQVPLGTPADSDLRSDLQDERPSAKAIQTLVSMSSTKKSQQDQRCRAGGLDAFLIPNPVIQVIWSKIINYLTSPVQKLTARSIEMNEMKSLLHLMKECGIISEVSNSLTKTFGLLKPAIVHGGNHQIICRSLPKLTLENQTVRRHITNQCEEADTNNIGDPRLPRMTLGSFGAAMLSYASISPQPSAFLREQQVKIPPQDTKPTEDHDVDMESVESLDCHIGSQEYDRVDLDFDLPIRNAGASTSATSSKESKIAPRIPVSAMSELKGFAGRTEDRARAWLSKAKLKYLVFGDLRTGRTSIASSDTSRVPTWKDLFSEFPDAALWAFPSADSIIMHGNDLTSRNWNQGWTVRRDLVEHFVETLDGHDLPENLALPRITDADTVEEALRSRQRAEARQGNPCIVQSRCDRRRTTAILNQQLPKQFELLRCQEIAVSQRQNRVDRTAITKSDHAGLYTQQNERSNMLDKGAPSKRCSHCGSGKYAILVAGGN</sequence>
<keyword evidence="3" id="KW-1185">Reference proteome</keyword>
<proteinExistence type="predicted"/>